<accession>A0ABN7UQQ2</accession>
<sequence length="68" mass="8251">ISQIHGYHISNLGDIIEWKQIRPYGHSYQFKMNICGVLHDRNIRILNEIINYIRHLINMNKRDDNKYL</sequence>
<proteinExistence type="predicted"/>
<organism evidence="1 2">
    <name type="scientific">Gigaspora margarita</name>
    <dbReference type="NCBI Taxonomy" id="4874"/>
    <lineage>
        <taxon>Eukaryota</taxon>
        <taxon>Fungi</taxon>
        <taxon>Fungi incertae sedis</taxon>
        <taxon>Mucoromycota</taxon>
        <taxon>Glomeromycotina</taxon>
        <taxon>Glomeromycetes</taxon>
        <taxon>Diversisporales</taxon>
        <taxon>Gigasporaceae</taxon>
        <taxon>Gigaspora</taxon>
    </lineage>
</organism>
<reference evidence="1 2" key="1">
    <citation type="submission" date="2021-06" db="EMBL/GenBank/DDBJ databases">
        <authorList>
            <person name="Kallberg Y."/>
            <person name="Tangrot J."/>
            <person name="Rosling A."/>
        </authorList>
    </citation>
    <scope>NUCLEOTIDE SEQUENCE [LARGE SCALE GENOMIC DNA]</scope>
    <source>
        <strain evidence="1 2">120-4 pot B 10/14</strain>
    </source>
</reference>
<protein>
    <submittedName>
        <fullName evidence="1">38283_t:CDS:1</fullName>
    </submittedName>
</protein>
<keyword evidence="2" id="KW-1185">Reference proteome</keyword>
<dbReference type="Proteomes" id="UP000789901">
    <property type="component" value="Unassembled WGS sequence"/>
</dbReference>
<evidence type="ECO:0000313" key="2">
    <source>
        <dbReference type="Proteomes" id="UP000789901"/>
    </source>
</evidence>
<dbReference type="EMBL" id="CAJVQB010005156">
    <property type="protein sequence ID" value="CAG8654523.1"/>
    <property type="molecule type" value="Genomic_DNA"/>
</dbReference>
<feature type="non-terminal residue" evidence="1">
    <location>
        <position position="1"/>
    </location>
</feature>
<evidence type="ECO:0000313" key="1">
    <source>
        <dbReference type="EMBL" id="CAG8654523.1"/>
    </source>
</evidence>
<name>A0ABN7UQQ2_GIGMA</name>
<gene>
    <name evidence="1" type="ORF">GMARGA_LOCUS9534</name>
</gene>
<comment type="caution">
    <text evidence="1">The sequence shown here is derived from an EMBL/GenBank/DDBJ whole genome shotgun (WGS) entry which is preliminary data.</text>
</comment>